<reference evidence="14" key="1">
    <citation type="submission" date="2025-08" db="UniProtKB">
        <authorList>
            <consortium name="RefSeq"/>
        </authorList>
    </citation>
    <scope>IDENTIFICATION</scope>
</reference>
<keyword evidence="7" id="KW-1133">Transmembrane helix</keyword>
<dbReference type="PANTHER" id="PTHR11214">
    <property type="entry name" value="BETA-1,3-N-ACETYLGLUCOSAMINYLTRANSFERASE"/>
    <property type="match status" value="1"/>
</dbReference>
<evidence type="ECO:0000313" key="13">
    <source>
        <dbReference type="Proteomes" id="UP001652624"/>
    </source>
</evidence>
<keyword evidence="4" id="KW-0808">Transferase</keyword>
<dbReference type="AlphaFoldDB" id="A0A1S3WPM5"/>
<dbReference type="InParanoid" id="A0A1S3WPM5"/>
<evidence type="ECO:0000313" key="14">
    <source>
        <dbReference type="RefSeq" id="XP_016048094.2"/>
    </source>
</evidence>
<keyword evidence="8 10" id="KW-0333">Golgi apparatus</keyword>
<comment type="similarity">
    <text evidence="2 10">Belongs to the glycosyltransferase 31 family.</text>
</comment>
<evidence type="ECO:0000256" key="5">
    <source>
        <dbReference type="ARBA" id="ARBA00022692"/>
    </source>
</evidence>
<keyword evidence="13" id="KW-1185">Reference proteome</keyword>
<evidence type="ECO:0000256" key="9">
    <source>
        <dbReference type="ARBA" id="ARBA00023136"/>
    </source>
</evidence>
<dbReference type="GeneID" id="103122608"/>
<dbReference type="EC" id="2.4.1.-" evidence="10"/>
<proteinExistence type="inferred from homology"/>
<dbReference type="Pfam" id="PF01762">
    <property type="entry name" value="Galactosyl_T"/>
    <property type="match status" value="1"/>
</dbReference>
<keyword evidence="3 10" id="KW-0328">Glycosyltransferase</keyword>
<gene>
    <name evidence="14" type="primary">B3GNT3</name>
</gene>
<dbReference type="Gene3D" id="3.90.550.50">
    <property type="match status" value="1"/>
</dbReference>
<evidence type="ECO:0000256" key="8">
    <source>
        <dbReference type="ARBA" id="ARBA00023034"/>
    </source>
</evidence>
<evidence type="ECO:0000256" key="7">
    <source>
        <dbReference type="ARBA" id="ARBA00022989"/>
    </source>
</evidence>
<feature type="compositionally biased region" description="Pro residues" evidence="11">
    <location>
        <begin position="34"/>
        <end position="54"/>
    </location>
</feature>
<evidence type="ECO:0000256" key="2">
    <source>
        <dbReference type="ARBA" id="ARBA00008661"/>
    </source>
</evidence>
<keyword evidence="9" id="KW-0472">Membrane</keyword>
<dbReference type="eggNOG" id="KOG2287">
    <property type="taxonomic scope" value="Eukaryota"/>
</dbReference>
<dbReference type="RefSeq" id="XP_016048094.2">
    <property type="nucleotide sequence ID" value="XM_016192608.2"/>
</dbReference>
<feature type="region of interest" description="Disordered" evidence="11">
    <location>
        <begin position="34"/>
        <end position="57"/>
    </location>
</feature>
<keyword evidence="12" id="KW-0732">Signal</keyword>
<evidence type="ECO:0000256" key="11">
    <source>
        <dbReference type="SAM" id="MobiDB-lite"/>
    </source>
</evidence>
<sequence length="361" mass="39301">MRWLRWPRVEAILAACLVVVTVLPLTLRGAPPGCPAAPEPDPPSTWPPELPSAPGPRAAPCEANLSAAALPGFEVLPAGLRALLLRGHCRAFPLRLDPPPRKCAPPPFLLLAIKSAPAHLGRRQQVRVTWGLERLVAGLPLRRVFLLGSDPEPARAPRLDRLLQLEAREHGDILQWDFHDTFLNLTLKQVLFLDWLGEHCPGVSFVFAHTDNMVAFLGDRHPDSHLFTSHLIQGVGPVRALGSKYFVPEVVAGRGSVPPYCGGGGLLASRATLGALRRAAGALRLFPIDDVFLGLCLQRAGLRPSAHPGVRTAGLPRALAHDPCAHCGLLLVHRVLPWETWLLWDTLHRPGLRCGRRERGG</sequence>
<dbReference type="GO" id="GO:0030311">
    <property type="term" value="P:poly-N-acetyllactosamine biosynthetic process"/>
    <property type="evidence" value="ECO:0007669"/>
    <property type="project" value="TreeGrafter"/>
</dbReference>
<accession>A0A1S3WPM5</accession>
<name>A0A1S3WPM5_ERIEU</name>
<dbReference type="GO" id="GO:0000139">
    <property type="term" value="C:Golgi membrane"/>
    <property type="evidence" value="ECO:0007669"/>
    <property type="project" value="UniProtKB-SubCell"/>
</dbReference>
<dbReference type="OrthoDB" id="2139606at2759"/>
<evidence type="ECO:0000256" key="4">
    <source>
        <dbReference type="ARBA" id="ARBA00022679"/>
    </source>
</evidence>
<dbReference type="PANTHER" id="PTHR11214:SF23">
    <property type="entry name" value="N-ACETYLLACTOSAMINIDE BETA-1,3-N-ACETYLGLUCOSAMINYLTRANSFERASE 3"/>
    <property type="match status" value="1"/>
</dbReference>
<dbReference type="GO" id="GO:0006493">
    <property type="term" value="P:protein O-linked glycosylation"/>
    <property type="evidence" value="ECO:0007669"/>
    <property type="project" value="TreeGrafter"/>
</dbReference>
<keyword evidence="5" id="KW-0812">Transmembrane</keyword>
<dbReference type="Proteomes" id="UP001652624">
    <property type="component" value="Chromosome 23"/>
</dbReference>
<evidence type="ECO:0000256" key="10">
    <source>
        <dbReference type="RuleBase" id="RU363063"/>
    </source>
</evidence>
<feature type="signal peptide" evidence="12">
    <location>
        <begin position="1"/>
        <end position="29"/>
    </location>
</feature>
<comment type="subcellular location">
    <subcellularLocation>
        <location evidence="1 10">Golgi apparatus membrane</location>
        <topology evidence="1 10">Single-pass type II membrane protein</topology>
    </subcellularLocation>
</comment>
<organism evidence="13 14">
    <name type="scientific">Erinaceus europaeus</name>
    <name type="common">Western European hedgehog</name>
    <dbReference type="NCBI Taxonomy" id="9365"/>
    <lineage>
        <taxon>Eukaryota</taxon>
        <taxon>Metazoa</taxon>
        <taxon>Chordata</taxon>
        <taxon>Craniata</taxon>
        <taxon>Vertebrata</taxon>
        <taxon>Euteleostomi</taxon>
        <taxon>Mammalia</taxon>
        <taxon>Eutheria</taxon>
        <taxon>Laurasiatheria</taxon>
        <taxon>Eulipotyphla</taxon>
        <taxon>Erinaceidae</taxon>
        <taxon>Erinaceinae</taxon>
        <taxon>Erinaceus</taxon>
    </lineage>
</organism>
<dbReference type="CTD" id="10331"/>
<dbReference type="InterPro" id="IPR002659">
    <property type="entry name" value="Glyco_trans_31"/>
</dbReference>
<dbReference type="GO" id="GO:0016758">
    <property type="term" value="F:hexosyltransferase activity"/>
    <property type="evidence" value="ECO:0007669"/>
    <property type="project" value="InterPro"/>
</dbReference>
<protein>
    <recommendedName>
        <fullName evidence="10">Hexosyltransferase</fullName>
        <ecNumber evidence="10">2.4.1.-</ecNumber>
    </recommendedName>
</protein>
<evidence type="ECO:0000256" key="1">
    <source>
        <dbReference type="ARBA" id="ARBA00004323"/>
    </source>
</evidence>
<evidence type="ECO:0000256" key="6">
    <source>
        <dbReference type="ARBA" id="ARBA00022968"/>
    </source>
</evidence>
<evidence type="ECO:0000256" key="12">
    <source>
        <dbReference type="SAM" id="SignalP"/>
    </source>
</evidence>
<feature type="chain" id="PRO_5046216538" description="Hexosyltransferase" evidence="12">
    <location>
        <begin position="30"/>
        <end position="361"/>
    </location>
</feature>
<evidence type="ECO:0000256" key="3">
    <source>
        <dbReference type="ARBA" id="ARBA00022676"/>
    </source>
</evidence>
<dbReference type="GO" id="GO:0008194">
    <property type="term" value="F:UDP-glycosyltransferase activity"/>
    <property type="evidence" value="ECO:0007669"/>
    <property type="project" value="TreeGrafter"/>
</dbReference>
<keyword evidence="6" id="KW-0735">Signal-anchor</keyword>